<dbReference type="Pfam" id="PF02518">
    <property type="entry name" value="HATPase_c"/>
    <property type="match status" value="1"/>
</dbReference>
<feature type="transmembrane region" description="Helical" evidence="11">
    <location>
        <begin position="12"/>
        <end position="32"/>
    </location>
</feature>
<evidence type="ECO:0000256" key="6">
    <source>
        <dbReference type="ARBA" id="ARBA00022692"/>
    </source>
</evidence>
<keyword evidence="6 11" id="KW-0812">Transmembrane</keyword>
<evidence type="ECO:0000256" key="2">
    <source>
        <dbReference type="ARBA" id="ARBA00004370"/>
    </source>
</evidence>
<comment type="caution">
    <text evidence="13">The sequence shown here is derived from an EMBL/GenBank/DDBJ whole genome shotgun (WGS) entry which is preliminary data.</text>
</comment>
<gene>
    <name evidence="13" type="ORF">GGR12_000809</name>
</gene>
<organism evidence="13 14">
    <name type="scientific">Brevundimonas lenta</name>
    <dbReference type="NCBI Taxonomy" id="424796"/>
    <lineage>
        <taxon>Bacteria</taxon>
        <taxon>Pseudomonadati</taxon>
        <taxon>Pseudomonadota</taxon>
        <taxon>Alphaproteobacteria</taxon>
        <taxon>Caulobacterales</taxon>
        <taxon>Caulobacteraceae</taxon>
        <taxon>Brevundimonas</taxon>
    </lineage>
</organism>
<dbReference type="SMART" id="SM00387">
    <property type="entry name" value="HATPase_c"/>
    <property type="match status" value="1"/>
</dbReference>
<comment type="catalytic activity">
    <reaction evidence="1">
        <text>ATP + protein L-histidine = ADP + protein N-phospho-L-histidine.</text>
        <dbReference type="EC" id="2.7.13.3"/>
    </reaction>
</comment>
<dbReference type="InterPro" id="IPR003594">
    <property type="entry name" value="HATPase_dom"/>
</dbReference>
<keyword evidence="7 13" id="KW-0418">Kinase</keyword>
<dbReference type="GO" id="GO:0000160">
    <property type="term" value="P:phosphorelay signal transduction system"/>
    <property type="evidence" value="ECO:0007669"/>
    <property type="project" value="TreeGrafter"/>
</dbReference>
<comment type="subcellular location">
    <subcellularLocation>
        <location evidence="2">Membrane</location>
    </subcellularLocation>
</comment>
<dbReference type="SUPFAM" id="SSF55874">
    <property type="entry name" value="ATPase domain of HSP90 chaperone/DNA topoisomerase II/histidine kinase"/>
    <property type="match status" value="1"/>
</dbReference>
<proteinExistence type="predicted"/>
<protein>
    <recommendedName>
        <fullName evidence="3">histidine kinase</fullName>
        <ecNumber evidence="3">2.7.13.3</ecNumber>
    </recommendedName>
</protein>
<dbReference type="InterPro" id="IPR036890">
    <property type="entry name" value="HATPase_C_sf"/>
</dbReference>
<evidence type="ECO:0000256" key="3">
    <source>
        <dbReference type="ARBA" id="ARBA00012438"/>
    </source>
</evidence>
<dbReference type="PANTHER" id="PTHR45436">
    <property type="entry name" value="SENSOR HISTIDINE KINASE YKOH"/>
    <property type="match status" value="1"/>
</dbReference>
<evidence type="ECO:0000313" key="13">
    <source>
        <dbReference type="EMBL" id="MBB4081970.1"/>
    </source>
</evidence>
<evidence type="ECO:0000313" key="14">
    <source>
        <dbReference type="Proteomes" id="UP000529946"/>
    </source>
</evidence>
<dbReference type="InterPro" id="IPR050428">
    <property type="entry name" value="TCS_sensor_his_kinase"/>
</dbReference>
<dbReference type="PROSITE" id="PS50109">
    <property type="entry name" value="HIS_KIN"/>
    <property type="match status" value="1"/>
</dbReference>
<evidence type="ECO:0000259" key="12">
    <source>
        <dbReference type="PROSITE" id="PS50109"/>
    </source>
</evidence>
<dbReference type="EC" id="2.7.13.3" evidence="3"/>
<dbReference type="Gene3D" id="3.30.565.10">
    <property type="entry name" value="Histidine kinase-like ATPase, C-terminal domain"/>
    <property type="match status" value="1"/>
</dbReference>
<dbReference type="EMBL" id="JACIDM010000001">
    <property type="protein sequence ID" value="MBB4081970.1"/>
    <property type="molecule type" value="Genomic_DNA"/>
</dbReference>
<dbReference type="PANTHER" id="PTHR45436:SF5">
    <property type="entry name" value="SENSOR HISTIDINE KINASE TRCS"/>
    <property type="match status" value="1"/>
</dbReference>
<name>A0A7W6JBB0_9CAUL</name>
<dbReference type="PRINTS" id="PR00344">
    <property type="entry name" value="BCTRLSENSOR"/>
</dbReference>
<dbReference type="InterPro" id="IPR005467">
    <property type="entry name" value="His_kinase_dom"/>
</dbReference>
<evidence type="ECO:0000256" key="4">
    <source>
        <dbReference type="ARBA" id="ARBA00022553"/>
    </source>
</evidence>
<dbReference type="GO" id="GO:0004673">
    <property type="term" value="F:protein histidine kinase activity"/>
    <property type="evidence" value="ECO:0007669"/>
    <property type="project" value="UniProtKB-EC"/>
</dbReference>
<evidence type="ECO:0000256" key="8">
    <source>
        <dbReference type="ARBA" id="ARBA00022989"/>
    </source>
</evidence>
<reference evidence="13 14" key="1">
    <citation type="submission" date="2020-08" db="EMBL/GenBank/DDBJ databases">
        <title>Genomic Encyclopedia of Type Strains, Phase IV (KMG-IV): sequencing the most valuable type-strain genomes for metagenomic binning, comparative biology and taxonomic classification.</title>
        <authorList>
            <person name="Goeker M."/>
        </authorList>
    </citation>
    <scope>NUCLEOTIDE SEQUENCE [LARGE SCALE GENOMIC DNA]</scope>
    <source>
        <strain evidence="13 14">DSM 23960</strain>
    </source>
</reference>
<evidence type="ECO:0000256" key="1">
    <source>
        <dbReference type="ARBA" id="ARBA00000085"/>
    </source>
</evidence>
<feature type="transmembrane region" description="Helical" evidence="11">
    <location>
        <begin position="164"/>
        <end position="183"/>
    </location>
</feature>
<dbReference type="RefSeq" id="WP_343053082.1">
    <property type="nucleotide sequence ID" value="NZ_BAAAER010000004.1"/>
</dbReference>
<keyword evidence="9 11" id="KW-0472">Membrane</keyword>
<keyword evidence="5" id="KW-0808">Transferase</keyword>
<evidence type="ECO:0000256" key="5">
    <source>
        <dbReference type="ARBA" id="ARBA00022679"/>
    </source>
</evidence>
<keyword evidence="4" id="KW-0597">Phosphoprotein</keyword>
<evidence type="ECO:0000256" key="7">
    <source>
        <dbReference type="ARBA" id="ARBA00022777"/>
    </source>
</evidence>
<sequence length="450" mass="47563">MITSLRTRLLAGAALAIMTALVVAWLVMSLLFERHLERRMTVEMTGDATRLAAALTINPAGGLALTEDLPDPRLITPASGFYWQVSAPGQVLRSRSLWDQTLPAPPTAPADAWALRRTAGPFDGDVYLLERSIRPDAEHPAAVIQLARDASGIATAQAEFGRELAGFLAILWLFLIAAAWVQVHLGLQPLAGIRARLAALRSNSSARLDDPGLSDVRPLTDAINELADAREADLLKARARAADLAHGLKTPLAALKAQSRRVRDAGQIEIADGLDRAIASLASTTEAELARSRIAAAGPGGGSPARDVVDQLISVLEQTDEGEMVAFTNAVPEDVEPPLHRDDLTELLGPLLENAVRFARRQVAVHGETGPAGLSIRIEDDGPGLPAQNPSDPTVRGVRLDQASKGHGLGLSIAATLAEASGGQLQLTQSALGGLSVRIDWPHRDATTPA</sequence>
<dbReference type="InterPro" id="IPR004358">
    <property type="entry name" value="Sig_transdc_His_kin-like_C"/>
</dbReference>
<evidence type="ECO:0000256" key="10">
    <source>
        <dbReference type="SAM" id="MobiDB-lite"/>
    </source>
</evidence>
<dbReference type="GO" id="GO:0005886">
    <property type="term" value="C:plasma membrane"/>
    <property type="evidence" value="ECO:0007669"/>
    <property type="project" value="TreeGrafter"/>
</dbReference>
<dbReference type="AlphaFoldDB" id="A0A7W6JBB0"/>
<accession>A0A7W6JBB0</accession>
<evidence type="ECO:0000256" key="11">
    <source>
        <dbReference type="SAM" id="Phobius"/>
    </source>
</evidence>
<feature type="region of interest" description="Disordered" evidence="10">
    <location>
        <begin position="374"/>
        <end position="395"/>
    </location>
</feature>
<dbReference type="Proteomes" id="UP000529946">
    <property type="component" value="Unassembled WGS sequence"/>
</dbReference>
<evidence type="ECO:0000256" key="9">
    <source>
        <dbReference type="ARBA" id="ARBA00023136"/>
    </source>
</evidence>
<keyword evidence="8 11" id="KW-1133">Transmembrane helix</keyword>
<feature type="domain" description="Histidine kinase" evidence="12">
    <location>
        <begin position="243"/>
        <end position="445"/>
    </location>
</feature>
<keyword evidence="14" id="KW-1185">Reference proteome</keyword>